<protein>
    <submittedName>
        <fullName evidence="3">Uncharacterized protein</fullName>
    </submittedName>
</protein>
<evidence type="ECO:0000256" key="2">
    <source>
        <dbReference type="SAM" id="Phobius"/>
    </source>
</evidence>
<evidence type="ECO:0000313" key="3">
    <source>
        <dbReference type="EMBL" id="KOF68522.1"/>
    </source>
</evidence>
<organism evidence="3">
    <name type="scientific">Octopus bimaculoides</name>
    <name type="common">California two-spotted octopus</name>
    <dbReference type="NCBI Taxonomy" id="37653"/>
    <lineage>
        <taxon>Eukaryota</taxon>
        <taxon>Metazoa</taxon>
        <taxon>Spiralia</taxon>
        <taxon>Lophotrochozoa</taxon>
        <taxon>Mollusca</taxon>
        <taxon>Cephalopoda</taxon>
        <taxon>Coleoidea</taxon>
        <taxon>Octopodiformes</taxon>
        <taxon>Octopoda</taxon>
        <taxon>Incirrata</taxon>
        <taxon>Octopodidae</taxon>
        <taxon>Octopus</taxon>
    </lineage>
</organism>
<sequence length="178" mass="19717">MVDRYVVNIVINNPQPWTDTLPFTFIATTVLIVTFTILDESLNPDPIQNSGTPYSTSALNNDTATTNRMTSYTSNSNYGNNFTSHNSNIINNNVDKAYRSSTSINGRKNRGSETLNNSNRGNNNNSNDSVGVNSNYPRSNQDNNSINSYPPRASIRRPGNYKFGCNCVTTTCFYVETA</sequence>
<feature type="compositionally biased region" description="Polar residues" evidence="1">
    <location>
        <begin position="136"/>
        <end position="148"/>
    </location>
</feature>
<gene>
    <name evidence="3" type="ORF">OCBIM_22007189mg</name>
</gene>
<reference evidence="3" key="1">
    <citation type="submission" date="2015-07" db="EMBL/GenBank/DDBJ databases">
        <title>MeaNS - Measles Nucleotide Surveillance Program.</title>
        <authorList>
            <person name="Tran T."/>
            <person name="Druce J."/>
        </authorList>
    </citation>
    <scope>NUCLEOTIDE SEQUENCE</scope>
    <source>
        <strain evidence="3">UCB-OBI-ISO-001</strain>
        <tissue evidence="3">Gonad</tissue>
    </source>
</reference>
<feature type="region of interest" description="Disordered" evidence="1">
    <location>
        <begin position="101"/>
        <end position="153"/>
    </location>
</feature>
<proteinExistence type="predicted"/>
<feature type="compositionally biased region" description="Polar residues" evidence="1">
    <location>
        <begin position="47"/>
        <end position="69"/>
    </location>
</feature>
<keyword evidence="2" id="KW-1133">Transmembrane helix</keyword>
<dbReference type="AlphaFoldDB" id="A0A0L8FUZ6"/>
<feature type="transmembrane region" description="Helical" evidence="2">
    <location>
        <begin position="20"/>
        <end position="38"/>
    </location>
</feature>
<feature type="region of interest" description="Disordered" evidence="1">
    <location>
        <begin position="47"/>
        <end position="72"/>
    </location>
</feature>
<feature type="compositionally biased region" description="Low complexity" evidence="1">
    <location>
        <begin position="116"/>
        <end position="135"/>
    </location>
</feature>
<evidence type="ECO:0000256" key="1">
    <source>
        <dbReference type="SAM" id="MobiDB-lite"/>
    </source>
</evidence>
<name>A0A0L8FUZ6_OCTBM</name>
<dbReference type="EMBL" id="KQ426231">
    <property type="protein sequence ID" value="KOF68522.1"/>
    <property type="molecule type" value="Genomic_DNA"/>
</dbReference>
<accession>A0A0L8FUZ6</accession>
<keyword evidence="2" id="KW-0812">Transmembrane</keyword>
<keyword evidence="2" id="KW-0472">Membrane</keyword>